<evidence type="ECO:0000256" key="1">
    <source>
        <dbReference type="SAM" id="MobiDB-lite"/>
    </source>
</evidence>
<reference evidence="2" key="1">
    <citation type="submission" date="2021-02" db="EMBL/GenBank/DDBJ databases">
        <authorList>
            <person name="Nowell W R."/>
        </authorList>
    </citation>
    <scope>NUCLEOTIDE SEQUENCE</scope>
</reference>
<organism evidence="2 4">
    <name type="scientific">Didymodactylos carnosus</name>
    <dbReference type="NCBI Taxonomy" id="1234261"/>
    <lineage>
        <taxon>Eukaryota</taxon>
        <taxon>Metazoa</taxon>
        <taxon>Spiralia</taxon>
        <taxon>Gnathifera</taxon>
        <taxon>Rotifera</taxon>
        <taxon>Eurotatoria</taxon>
        <taxon>Bdelloidea</taxon>
        <taxon>Philodinida</taxon>
        <taxon>Philodinidae</taxon>
        <taxon>Didymodactylos</taxon>
    </lineage>
</organism>
<dbReference type="EMBL" id="CAJNOK010026036">
    <property type="protein sequence ID" value="CAF1397592.1"/>
    <property type="molecule type" value="Genomic_DNA"/>
</dbReference>
<evidence type="ECO:0000313" key="4">
    <source>
        <dbReference type="Proteomes" id="UP000677228"/>
    </source>
</evidence>
<dbReference type="EMBL" id="CAJOBA010047756">
    <property type="protein sequence ID" value="CAF4204938.1"/>
    <property type="molecule type" value="Genomic_DNA"/>
</dbReference>
<evidence type="ECO:0000313" key="2">
    <source>
        <dbReference type="EMBL" id="CAF1397592.1"/>
    </source>
</evidence>
<name>A0A8S2FA14_9BILA</name>
<evidence type="ECO:0000313" key="3">
    <source>
        <dbReference type="EMBL" id="CAF4204938.1"/>
    </source>
</evidence>
<proteinExistence type="predicted"/>
<gene>
    <name evidence="2" type="ORF">OVA965_LOCUS32882</name>
    <name evidence="3" type="ORF">TMI583_LOCUS33754</name>
</gene>
<protein>
    <submittedName>
        <fullName evidence="2">Uncharacterized protein</fullName>
    </submittedName>
</protein>
<sequence length="76" mass="8562">IAVIDKSQIVLTLQGLQKSLELWIQQARDYQTQMTDNLEQVKLIIAAVTQYEHDQSQQVDNNDIDLSSGSSSIEQS</sequence>
<dbReference type="Proteomes" id="UP000682733">
    <property type="component" value="Unassembled WGS sequence"/>
</dbReference>
<comment type="caution">
    <text evidence="2">The sequence shown here is derived from an EMBL/GenBank/DDBJ whole genome shotgun (WGS) entry which is preliminary data.</text>
</comment>
<accession>A0A8S2FA14</accession>
<feature type="non-terminal residue" evidence="2">
    <location>
        <position position="1"/>
    </location>
</feature>
<dbReference type="AlphaFoldDB" id="A0A8S2FA14"/>
<dbReference type="Proteomes" id="UP000677228">
    <property type="component" value="Unassembled WGS sequence"/>
</dbReference>
<feature type="region of interest" description="Disordered" evidence="1">
    <location>
        <begin position="56"/>
        <end position="76"/>
    </location>
</feature>